<evidence type="ECO:0000256" key="2">
    <source>
        <dbReference type="SAM" id="SignalP"/>
    </source>
</evidence>
<keyword evidence="2" id="KW-0732">Signal</keyword>
<comment type="caution">
    <text evidence="3">The sequence shown here is derived from an EMBL/GenBank/DDBJ whole genome shotgun (WGS) entry which is preliminary data.</text>
</comment>
<feature type="region of interest" description="Disordered" evidence="1">
    <location>
        <begin position="59"/>
        <end position="88"/>
    </location>
</feature>
<evidence type="ECO:0000313" key="3">
    <source>
        <dbReference type="EMBL" id="RED02887.1"/>
    </source>
</evidence>
<evidence type="ECO:0000256" key="1">
    <source>
        <dbReference type="SAM" id="MobiDB-lite"/>
    </source>
</evidence>
<proteinExistence type="predicted"/>
<dbReference type="NCBIfam" id="TIGR03751">
    <property type="entry name" value="conj_TIGR03751"/>
    <property type="match status" value="1"/>
</dbReference>
<keyword evidence="3" id="KW-0449">Lipoprotein</keyword>
<dbReference type="AlphaFoldDB" id="A0A3D9EIQ9"/>
<protein>
    <submittedName>
        <fullName evidence="3">Conjugative transfer region lipoprotein (TIGR03751 family)</fullName>
    </submittedName>
</protein>
<evidence type="ECO:0000313" key="4">
    <source>
        <dbReference type="Proteomes" id="UP000256988"/>
    </source>
</evidence>
<name>A0A3D9EIQ9_ECTOL</name>
<reference evidence="3 4" key="1">
    <citation type="submission" date="2018-07" db="EMBL/GenBank/DDBJ databases">
        <title>Genome sequencing of rice bacterial endophytes.</title>
        <authorList>
            <person name="Venturi V."/>
        </authorList>
    </citation>
    <scope>NUCLEOTIDE SEQUENCE [LARGE SCALE GENOMIC DNA]</scope>
    <source>
        <strain evidence="3 4">AG1002</strain>
    </source>
</reference>
<dbReference type="Proteomes" id="UP000256988">
    <property type="component" value="Unassembled WGS sequence"/>
</dbReference>
<dbReference type="RefSeq" id="WP_042134807.1">
    <property type="nucleotide sequence ID" value="NZ_QRDL01000004.1"/>
</dbReference>
<feature type="compositionally biased region" description="Basic and acidic residues" evidence="1">
    <location>
        <begin position="70"/>
        <end position="84"/>
    </location>
</feature>
<organism evidence="3 4">
    <name type="scientific">Ectopseudomonas oleovorans</name>
    <name type="common">Pseudomonas oleovorans</name>
    <dbReference type="NCBI Taxonomy" id="301"/>
    <lineage>
        <taxon>Bacteria</taxon>
        <taxon>Pseudomonadati</taxon>
        <taxon>Pseudomonadota</taxon>
        <taxon>Gammaproteobacteria</taxon>
        <taxon>Pseudomonadales</taxon>
        <taxon>Pseudomonadaceae</taxon>
        <taxon>Ectopseudomonas</taxon>
    </lineage>
</organism>
<feature type="signal peptide" evidence="2">
    <location>
        <begin position="1"/>
        <end position="20"/>
    </location>
</feature>
<gene>
    <name evidence="3" type="ORF">DFO60_2922</name>
</gene>
<sequence>MQRPWTDMTFALATPLLALALTGCASKDMLLPPGDHTMLDLWSTYTSSVQGAEVRLNEARQQVRRPLSVGDEHPSSGPRADLRQRAHSLNQQFPRLPNPDLVMYVFPHLAGEESVPVPGYSTVFPLYRHVPYALPGERVEDY</sequence>
<dbReference type="EMBL" id="QRDL01000004">
    <property type="protein sequence ID" value="RED02887.1"/>
    <property type="molecule type" value="Genomic_DNA"/>
</dbReference>
<feature type="chain" id="PRO_5017587480" evidence="2">
    <location>
        <begin position="21"/>
        <end position="142"/>
    </location>
</feature>
<accession>A0A3D9EIQ9</accession>
<dbReference type="PROSITE" id="PS51257">
    <property type="entry name" value="PROKAR_LIPOPROTEIN"/>
    <property type="match status" value="1"/>
</dbReference>
<dbReference type="InterPro" id="IPR022262">
    <property type="entry name" value="Lipoprot_put"/>
</dbReference>